<keyword evidence="3" id="KW-1185">Reference proteome</keyword>
<organism evidence="2 3">
    <name type="scientific">Microbacterium flavum</name>
    <dbReference type="NCBI Taxonomy" id="415216"/>
    <lineage>
        <taxon>Bacteria</taxon>
        <taxon>Bacillati</taxon>
        <taxon>Actinomycetota</taxon>
        <taxon>Actinomycetes</taxon>
        <taxon>Micrococcales</taxon>
        <taxon>Microbacteriaceae</taxon>
        <taxon>Microbacterium</taxon>
    </lineage>
</organism>
<keyword evidence="2" id="KW-0489">Methyltransferase</keyword>
<evidence type="ECO:0000313" key="3">
    <source>
        <dbReference type="Proteomes" id="UP000740605"/>
    </source>
</evidence>
<feature type="domain" description="Methyltransferase" evidence="1">
    <location>
        <begin position="45"/>
        <end position="134"/>
    </location>
</feature>
<sequence length="202" mass="21556">MTTVTEAYAKRAAEYTDLIGSVDAAHPSDRSLIEAWARALSGPAVDAGCGPGHWTDHLTGLGLDARGIDLVAPFIVGARARYPGRRFDVESIEAIAEEDGSLGGILSWFSTIHYTPSRIAAPLAEFARVIRPGGGLLLGYFDAESTEPFTHAVATAQRWAARDLRAALERAGFDVVEVHRRSVAGARDVGAIVCERRLAATD</sequence>
<evidence type="ECO:0000313" key="2">
    <source>
        <dbReference type="EMBL" id="MBT8797964.1"/>
    </source>
</evidence>
<dbReference type="Proteomes" id="UP000740605">
    <property type="component" value="Unassembled WGS sequence"/>
</dbReference>
<dbReference type="InterPro" id="IPR041698">
    <property type="entry name" value="Methyltransf_25"/>
</dbReference>
<dbReference type="SUPFAM" id="SSF53335">
    <property type="entry name" value="S-adenosyl-L-methionine-dependent methyltransferases"/>
    <property type="match status" value="1"/>
</dbReference>
<dbReference type="InterPro" id="IPR029063">
    <property type="entry name" value="SAM-dependent_MTases_sf"/>
</dbReference>
<protein>
    <submittedName>
        <fullName evidence="2">Class I SAM-dependent methyltransferase</fullName>
    </submittedName>
</protein>
<dbReference type="GO" id="GO:0008168">
    <property type="term" value="F:methyltransferase activity"/>
    <property type="evidence" value="ECO:0007669"/>
    <property type="project" value="UniProtKB-KW"/>
</dbReference>
<reference evidence="2 3" key="1">
    <citation type="submission" date="2021-03" db="EMBL/GenBank/DDBJ databases">
        <title>Microbacterium pauli sp. nov., isolated from microfiltered milk.</title>
        <authorList>
            <person name="Bellassi P."/>
            <person name="Fontana A."/>
            <person name="Callegari M.L."/>
            <person name="Lorenzo M."/>
            <person name="Cappa F."/>
        </authorList>
    </citation>
    <scope>NUCLEOTIDE SEQUENCE [LARGE SCALE GENOMIC DNA]</scope>
    <source>
        <strain evidence="2 3">DSM 18909</strain>
    </source>
</reference>
<dbReference type="GO" id="GO:0032259">
    <property type="term" value="P:methylation"/>
    <property type="evidence" value="ECO:0007669"/>
    <property type="project" value="UniProtKB-KW"/>
</dbReference>
<dbReference type="EMBL" id="JAFLHG010000006">
    <property type="protein sequence ID" value="MBT8797964.1"/>
    <property type="molecule type" value="Genomic_DNA"/>
</dbReference>
<proteinExistence type="predicted"/>
<dbReference type="CDD" id="cd02440">
    <property type="entry name" value="AdoMet_MTases"/>
    <property type="match status" value="1"/>
</dbReference>
<name>A0ABS5XUX6_9MICO</name>
<dbReference type="Gene3D" id="3.40.50.150">
    <property type="entry name" value="Vaccinia Virus protein VP39"/>
    <property type="match status" value="1"/>
</dbReference>
<keyword evidence="2" id="KW-0808">Transferase</keyword>
<evidence type="ECO:0000259" key="1">
    <source>
        <dbReference type="Pfam" id="PF13649"/>
    </source>
</evidence>
<gene>
    <name evidence="2" type="ORF">J0P97_07760</name>
</gene>
<dbReference type="Pfam" id="PF13649">
    <property type="entry name" value="Methyltransf_25"/>
    <property type="match status" value="1"/>
</dbReference>
<accession>A0ABS5XUX6</accession>
<dbReference type="RefSeq" id="WP_215487210.1">
    <property type="nucleotide sequence ID" value="NZ_BAAAPJ010000002.1"/>
</dbReference>
<comment type="caution">
    <text evidence="2">The sequence shown here is derived from an EMBL/GenBank/DDBJ whole genome shotgun (WGS) entry which is preliminary data.</text>
</comment>